<evidence type="ECO:0000259" key="11">
    <source>
        <dbReference type="Pfam" id="PF01210"/>
    </source>
</evidence>
<dbReference type="InterPro" id="IPR036291">
    <property type="entry name" value="NAD(P)-bd_dom_sf"/>
</dbReference>
<feature type="domain" description="Glycerol-3-phosphate dehydrogenase NAD-dependent C-terminal" evidence="12">
    <location>
        <begin position="196"/>
        <end position="341"/>
    </location>
</feature>
<dbReference type="GO" id="GO:0005975">
    <property type="term" value="P:carbohydrate metabolic process"/>
    <property type="evidence" value="ECO:0007669"/>
    <property type="project" value="InterPro"/>
</dbReference>
<comment type="subunit">
    <text evidence="4">Homodimer.</text>
</comment>
<dbReference type="RefSeq" id="XP_017023537.1">
    <property type="nucleotide sequence ID" value="XM_017168048.3"/>
</dbReference>
<dbReference type="Pfam" id="PF01210">
    <property type="entry name" value="NAD_Gly3P_dh_N"/>
    <property type="match status" value="1"/>
</dbReference>
<evidence type="ECO:0000256" key="10">
    <source>
        <dbReference type="SAM" id="MobiDB-lite"/>
    </source>
</evidence>
<dbReference type="InterPro" id="IPR008927">
    <property type="entry name" value="6-PGluconate_DH-like_C_sf"/>
</dbReference>
<reference evidence="14" key="1">
    <citation type="submission" date="2025-08" db="UniProtKB">
        <authorList>
            <consortium name="RefSeq"/>
        </authorList>
    </citation>
    <scope>IDENTIFICATION</scope>
    <source>
        <strain evidence="14">14028-0561.14</strain>
        <tissue evidence="14">Whole fly</tissue>
    </source>
</reference>
<dbReference type="InterPro" id="IPR017751">
    <property type="entry name" value="G3P_DH_NAD-dep_euk"/>
</dbReference>
<gene>
    <name evidence="14" type="primary">Gpdh3</name>
</gene>
<keyword evidence="13" id="KW-1185">Reference proteome</keyword>
<comment type="similarity">
    <text evidence="3 8">Belongs to the NAD-dependent glycerol-3-phosphate dehydrogenase family.</text>
</comment>
<dbReference type="InterPro" id="IPR011128">
    <property type="entry name" value="G3P_DH_NAD-dep_N"/>
</dbReference>
<feature type="region of interest" description="Disordered" evidence="10">
    <location>
        <begin position="642"/>
        <end position="661"/>
    </location>
</feature>
<name>A0A6P4I3N2_DROKI</name>
<sequence>MATKLKVCIIGAEGWGTAIASAVSKNVLNFKGDFDERVHIYVYDDPIRNSLLSEVINQTHENVKYLPGIKLPKNLVAVNDLLEAAQNADILIFTMPHTFVKSYCNILAGNVKETAFAVSMIKGLMQEREDEVVLVSDTISECLDIPCYSMMSAQSSMEMAQGKLCEITVGCDDDIDAQLLTAVLQTNNCRVISISDVTGVELCGTLNEIISLGAGFVDGLRLGDNTRVATIHLCVKEMMRFIKTFFPSTKMSTFFETCGIANSVAATYVDKNVNFAQSFITTGKTFEEMEATFLHGRKLLGPLVAAEVNVFLEKGLMQHEFPLFTAIHKICQNEAPPELMIDALRNHPDLSSSSMSHLLSNEPEPEHAQDKVDQMLEQVADALPKLRSCLDKILNEANSPNLRNLKVIDDWAQVDETEDIPSQLSAEASKVRDEIQKGNVQVAFKMDASEGGRHVRLLLQESPEKCATESGISSGLEIGANKLVYGHFLDSSPENMANKSIYIDNTMNDSPDVLDLSTIDTSEQMAQEEVASISDEANFKVKESLIKSIRQRIEALVNKDKMENLIAKSRREDENLPTARYHQDEIQSPDETVEMRPVKMNAETDALNEHMLSDFHEQNPVGLRLHDDVEAALDEVPALDQKNLSSISENTELDDPVGDSPKLSEMGGEIGAAWEDIAKHGRLLDVDKAELPLRGMDEHRLATMGDRKPNQNLNVVNVRHFRNKKIDDAGRYEWDWMRNQEVDTDESQANQRDEILSKSDQDRLDKLNVQLQEALQQDFGVLSMIHDDAPNEKLGQNTDLETQSDNKHIPHEPVIPFPQRFPAPKKQFREGTPDIYNQPGSVPPPMRKSNPGRPKKMQPQRNIPPVVHQVKQPDQPDPKVTNIYETEPPSDLRSVSELTESQEVITCSDERPTTPKTEDNRTDIEFDKFKLSRPGRNSNSVIRRGRDRQVDYRGQNPFTLDRELESKLTMDTSYDREIGRDGLSHQRRRVIMPPPFNPPLNPRVPVPQPPFDVRDQEYHTMIARPAINPLAQATKWPLSPKAQKLPLLATIQVKPSQGLATSRPLLQIPSGVPRTPTLTKILCALQIGLLATYLARSKKN</sequence>
<dbReference type="InterPro" id="IPR006109">
    <property type="entry name" value="G3P_DH_NAD-dep_C"/>
</dbReference>
<dbReference type="EC" id="1.1.1.8" evidence="9"/>
<dbReference type="UniPathway" id="UPA00086"/>
<evidence type="ECO:0000256" key="3">
    <source>
        <dbReference type="ARBA" id="ARBA00011009"/>
    </source>
</evidence>
<dbReference type="Pfam" id="PF07479">
    <property type="entry name" value="NAD_Gly3P_dh_C"/>
    <property type="match status" value="1"/>
</dbReference>
<keyword evidence="6 8" id="KW-0520">NAD</keyword>
<evidence type="ECO:0000256" key="5">
    <source>
        <dbReference type="ARBA" id="ARBA00023002"/>
    </source>
</evidence>
<dbReference type="SUPFAM" id="SSF48179">
    <property type="entry name" value="6-phosphogluconate dehydrogenase C-terminal domain-like"/>
    <property type="match status" value="1"/>
</dbReference>
<feature type="compositionally biased region" description="Polar residues" evidence="10">
    <location>
        <begin position="896"/>
        <end position="905"/>
    </location>
</feature>
<proteinExistence type="inferred from homology"/>
<evidence type="ECO:0000256" key="6">
    <source>
        <dbReference type="ARBA" id="ARBA00023027"/>
    </source>
</evidence>
<dbReference type="PANTHER" id="PTHR11728:SF8">
    <property type="entry name" value="GLYCEROL-3-PHOSPHATE DEHYDROGENASE [NAD(+)]-RELATED"/>
    <property type="match status" value="1"/>
</dbReference>
<dbReference type="OrthoDB" id="10263760at2759"/>
<dbReference type="Gene3D" id="1.10.1040.10">
    <property type="entry name" value="N-(1-d-carboxylethyl)-l-norvaline Dehydrogenase, domain 2"/>
    <property type="match status" value="1"/>
</dbReference>
<evidence type="ECO:0000256" key="4">
    <source>
        <dbReference type="ARBA" id="ARBA00011738"/>
    </source>
</evidence>
<comment type="pathway">
    <text evidence="1">Lipid metabolism.</text>
</comment>
<comment type="catalytic activity">
    <reaction evidence="7 9">
        <text>sn-glycerol 3-phosphate + NAD(+) = dihydroxyacetone phosphate + NADH + H(+)</text>
        <dbReference type="Rhea" id="RHEA:11092"/>
        <dbReference type="ChEBI" id="CHEBI:15378"/>
        <dbReference type="ChEBI" id="CHEBI:57540"/>
        <dbReference type="ChEBI" id="CHEBI:57597"/>
        <dbReference type="ChEBI" id="CHEBI:57642"/>
        <dbReference type="ChEBI" id="CHEBI:57945"/>
        <dbReference type="EC" id="1.1.1.8"/>
    </reaction>
</comment>
<keyword evidence="5 8" id="KW-0560">Oxidoreductase</keyword>
<dbReference type="GO" id="GO:0051287">
    <property type="term" value="F:NAD binding"/>
    <property type="evidence" value="ECO:0007669"/>
    <property type="project" value="UniProtKB-UniRule"/>
</dbReference>
<dbReference type="GO" id="GO:0006650">
    <property type="term" value="P:glycerophospholipid metabolic process"/>
    <property type="evidence" value="ECO:0007669"/>
    <property type="project" value="UniProtKB-UniPathway"/>
</dbReference>
<evidence type="ECO:0000313" key="14">
    <source>
        <dbReference type="RefSeq" id="XP_017023537.1"/>
    </source>
</evidence>
<evidence type="ECO:0000256" key="9">
    <source>
        <dbReference type="RuleBase" id="RU361243"/>
    </source>
</evidence>
<dbReference type="GO" id="GO:0141152">
    <property type="term" value="F:glycerol-3-phosphate dehydrogenase (NAD+) activity"/>
    <property type="evidence" value="ECO:0007669"/>
    <property type="project" value="UniProtKB-UniRule"/>
</dbReference>
<dbReference type="GO" id="GO:0005829">
    <property type="term" value="C:cytosol"/>
    <property type="evidence" value="ECO:0007669"/>
    <property type="project" value="TreeGrafter"/>
</dbReference>
<feature type="region of interest" description="Disordered" evidence="10">
    <location>
        <begin position="826"/>
        <end position="862"/>
    </location>
</feature>
<dbReference type="SUPFAM" id="SSF51735">
    <property type="entry name" value="NAD(P)-binding Rossmann-fold domains"/>
    <property type="match status" value="1"/>
</dbReference>
<dbReference type="AlphaFoldDB" id="A0A6P4I3N2"/>
<dbReference type="NCBIfam" id="TIGR03376">
    <property type="entry name" value="glycerol3P_DH"/>
    <property type="match status" value="1"/>
</dbReference>
<evidence type="ECO:0000259" key="12">
    <source>
        <dbReference type="Pfam" id="PF07479"/>
    </source>
</evidence>
<dbReference type="Gene3D" id="3.40.50.720">
    <property type="entry name" value="NAD(P)-binding Rossmann-like Domain"/>
    <property type="match status" value="1"/>
</dbReference>
<evidence type="ECO:0000256" key="2">
    <source>
        <dbReference type="ARBA" id="ARBA00005192"/>
    </source>
</evidence>
<dbReference type="InterPro" id="IPR006168">
    <property type="entry name" value="G3P_DH_NAD-dep"/>
</dbReference>
<dbReference type="FunFam" id="1.10.1040.10:FF:000004">
    <property type="entry name" value="Glycerol-3-phosphate dehydrogenase [NAD(+)]"/>
    <property type="match status" value="1"/>
</dbReference>
<evidence type="ECO:0000256" key="8">
    <source>
        <dbReference type="RuleBase" id="RU000437"/>
    </source>
</evidence>
<protein>
    <recommendedName>
        <fullName evidence="9">Glycerol-3-phosphate dehydrogenase [NAD(+)]</fullName>
        <ecNumber evidence="9">1.1.1.8</ecNumber>
    </recommendedName>
</protein>
<accession>A0A6P4I3N2</accession>
<evidence type="ECO:0000313" key="13">
    <source>
        <dbReference type="Proteomes" id="UP001652661"/>
    </source>
</evidence>
<feature type="domain" description="Glycerol-3-phosphate dehydrogenase NAD-dependent N-terminal" evidence="11">
    <location>
        <begin position="6"/>
        <end position="174"/>
    </location>
</feature>
<organism evidence="13 14">
    <name type="scientific">Drosophila kikkawai</name>
    <name type="common">Fruit fly</name>
    <dbReference type="NCBI Taxonomy" id="30033"/>
    <lineage>
        <taxon>Eukaryota</taxon>
        <taxon>Metazoa</taxon>
        <taxon>Ecdysozoa</taxon>
        <taxon>Arthropoda</taxon>
        <taxon>Hexapoda</taxon>
        <taxon>Insecta</taxon>
        <taxon>Pterygota</taxon>
        <taxon>Neoptera</taxon>
        <taxon>Endopterygota</taxon>
        <taxon>Diptera</taxon>
        <taxon>Brachycera</taxon>
        <taxon>Muscomorpha</taxon>
        <taxon>Ephydroidea</taxon>
        <taxon>Drosophilidae</taxon>
        <taxon>Drosophila</taxon>
        <taxon>Sophophora</taxon>
    </lineage>
</organism>
<dbReference type="Proteomes" id="UP001652661">
    <property type="component" value="Chromosome 3R"/>
</dbReference>
<dbReference type="PANTHER" id="PTHR11728">
    <property type="entry name" value="GLYCEROL-3-PHOSPHATE DEHYDROGENASE"/>
    <property type="match status" value="1"/>
</dbReference>
<dbReference type="InterPro" id="IPR013328">
    <property type="entry name" value="6PGD_dom2"/>
</dbReference>
<comment type="pathway">
    <text evidence="2">Phospholipid metabolism; alpha-glycerophosphate cycle.</text>
</comment>
<dbReference type="GO" id="GO:0046168">
    <property type="term" value="P:glycerol-3-phosphate catabolic process"/>
    <property type="evidence" value="ECO:0007669"/>
    <property type="project" value="UniProtKB-UniRule"/>
</dbReference>
<evidence type="ECO:0000256" key="1">
    <source>
        <dbReference type="ARBA" id="ARBA00005189"/>
    </source>
</evidence>
<feature type="compositionally biased region" description="Basic and acidic residues" evidence="10">
    <location>
        <begin position="908"/>
        <end position="920"/>
    </location>
</feature>
<evidence type="ECO:0000256" key="7">
    <source>
        <dbReference type="ARBA" id="ARBA00048683"/>
    </source>
</evidence>
<feature type="region of interest" description="Disordered" evidence="10">
    <location>
        <begin position="886"/>
        <end position="920"/>
    </location>
</feature>
<dbReference type="GO" id="GO:0042803">
    <property type="term" value="F:protein homodimerization activity"/>
    <property type="evidence" value="ECO:0007669"/>
    <property type="project" value="InterPro"/>
</dbReference>
<dbReference type="PRINTS" id="PR00077">
    <property type="entry name" value="GPDHDRGNASE"/>
</dbReference>